<dbReference type="EMBL" id="RAWG01000212">
    <property type="protein sequence ID" value="RKH37995.1"/>
    <property type="molecule type" value="Genomic_DNA"/>
</dbReference>
<gene>
    <name evidence="1" type="ORF">D7X12_27625</name>
</gene>
<proteinExistence type="predicted"/>
<name>A0A3A8NA16_9BACT</name>
<evidence type="ECO:0000313" key="1">
    <source>
        <dbReference type="EMBL" id="RKH37995.1"/>
    </source>
</evidence>
<dbReference type="Gene3D" id="1.10.287.1080">
    <property type="entry name" value="MazG-like"/>
    <property type="match status" value="1"/>
</dbReference>
<dbReference type="AlphaFoldDB" id="A0A3A8NA16"/>
<dbReference type="RefSeq" id="WP_120628257.1">
    <property type="nucleotide sequence ID" value="NZ_RAWG01000212.1"/>
</dbReference>
<dbReference type="OrthoDB" id="9791898at2"/>
<organism evidence="1 2">
    <name type="scientific">Corallococcus sicarius</name>
    <dbReference type="NCBI Taxonomy" id="2316726"/>
    <lineage>
        <taxon>Bacteria</taxon>
        <taxon>Pseudomonadati</taxon>
        <taxon>Myxococcota</taxon>
        <taxon>Myxococcia</taxon>
        <taxon>Myxococcales</taxon>
        <taxon>Cystobacterineae</taxon>
        <taxon>Myxococcaceae</taxon>
        <taxon>Corallococcus</taxon>
    </lineage>
</organism>
<comment type="caution">
    <text evidence="1">The sequence shown here is derived from an EMBL/GenBank/DDBJ whole genome shotgun (WGS) entry which is preliminary data.</text>
</comment>
<dbReference type="SUPFAM" id="SSF101386">
    <property type="entry name" value="all-alpha NTP pyrophosphatases"/>
    <property type="match status" value="1"/>
</dbReference>
<protein>
    <recommendedName>
        <fullName evidence="3">NTP pyrophosphohydrolase MazG putative catalytic core domain-containing protein</fullName>
    </recommendedName>
</protein>
<sequence length="116" mass="12760">MDFSKIIESQIIADRRRGFQVDFDSDAERVTQLEMDLVGLVGEIGEFANVLKKVRLAIAHAGYKGPSLGDVAPGLREELADAIIYLIRLSAVLGGNLESDLINKMRVNDARYGPLE</sequence>
<evidence type="ECO:0008006" key="3">
    <source>
        <dbReference type="Google" id="ProtNLM"/>
    </source>
</evidence>
<evidence type="ECO:0000313" key="2">
    <source>
        <dbReference type="Proteomes" id="UP000273405"/>
    </source>
</evidence>
<keyword evidence="2" id="KW-1185">Reference proteome</keyword>
<dbReference type="Proteomes" id="UP000273405">
    <property type="component" value="Unassembled WGS sequence"/>
</dbReference>
<accession>A0A3A8NA16</accession>
<reference evidence="2" key="1">
    <citation type="submission" date="2018-09" db="EMBL/GenBank/DDBJ databases">
        <authorList>
            <person name="Livingstone P.G."/>
            <person name="Whitworth D.E."/>
        </authorList>
    </citation>
    <scope>NUCLEOTIDE SEQUENCE [LARGE SCALE GENOMIC DNA]</scope>
    <source>
        <strain evidence="2">CA040B</strain>
    </source>
</reference>